<dbReference type="Gene3D" id="3.40.50.1220">
    <property type="entry name" value="TPP-binding domain"/>
    <property type="match status" value="1"/>
</dbReference>
<evidence type="ECO:0000259" key="9">
    <source>
        <dbReference type="SMART" id="SM00893"/>
    </source>
</evidence>
<accession>A0A1W2AJW7</accession>
<dbReference type="InterPro" id="IPR001308">
    <property type="entry name" value="ETF_a/FixB"/>
</dbReference>
<dbReference type="Proteomes" id="UP000192418">
    <property type="component" value="Unassembled WGS sequence"/>
</dbReference>
<sequence length="321" mass="33744">MAQGVMVVAELFNGSFKKVSLEALSKGKALADSLGESLVAVVMGAAVSEPAKELAKYGADLIVVAQDADLEGYRPCQQHNVLVDIINDKAPRMVLFGATRQGKELSANVSATLDVGLAQECLDLFIEDQKLVAKRTLFGGKIIATVDIEGDTQLATIRPNVFEITEATGAGVVEECAVNLGTVNVTLIEEKVEVSSKIELTEADYIVSGGRAMDGPDFSILENLAATLGGAVGASRNAVDAGWRPQTDQVGQTGKVVSPKLYIACGISGAMQHIAGMSTSDVIVAINNDPDALIFKTSDYSIVDDLFDVVPAITEEIKKLA</sequence>
<dbReference type="STRING" id="1121400.SAMN02746065_105155"/>
<dbReference type="SUPFAM" id="SSF52402">
    <property type="entry name" value="Adenine nucleotide alpha hydrolases-like"/>
    <property type="match status" value="1"/>
</dbReference>
<dbReference type="Pfam" id="PF01012">
    <property type="entry name" value="ETF"/>
    <property type="match status" value="1"/>
</dbReference>
<dbReference type="InterPro" id="IPR014730">
    <property type="entry name" value="ETF_a/b_N"/>
</dbReference>
<evidence type="ECO:0000313" key="11">
    <source>
        <dbReference type="Proteomes" id="UP000192418"/>
    </source>
</evidence>
<dbReference type="InterPro" id="IPR014729">
    <property type="entry name" value="Rossmann-like_a/b/a_fold"/>
</dbReference>
<evidence type="ECO:0000256" key="1">
    <source>
        <dbReference type="ARBA" id="ARBA00005817"/>
    </source>
</evidence>
<keyword evidence="4" id="KW-0813">Transport</keyword>
<feature type="binding site" evidence="8">
    <location>
        <begin position="235"/>
        <end position="236"/>
    </location>
    <ligand>
        <name>FAD</name>
        <dbReference type="ChEBI" id="CHEBI:57692"/>
    </ligand>
</feature>
<protein>
    <recommendedName>
        <fullName evidence="6">Electron transfer flavoprotein subunit alpha</fullName>
    </recommendedName>
    <alternativeName>
        <fullName evidence="7">Electron transfer flavoprotein large subunit</fullName>
    </alternativeName>
</protein>
<dbReference type="GO" id="GO:0009055">
    <property type="term" value="F:electron transfer activity"/>
    <property type="evidence" value="ECO:0007669"/>
    <property type="project" value="InterPro"/>
</dbReference>
<gene>
    <name evidence="10" type="ORF">SAMN02746065_105155</name>
</gene>
<proteinExistence type="inferred from homology"/>
<comment type="similarity">
    <text evidence="1">Belongs to the ETF alpha-subunit/FixB family.</text>
</comment>
<dbReference type="OrthoDB" id="9770286at2"/>
<feature type="domain" description="Electron transfer flavoprotein alpha/beta-subunit N-terminal" evidence="9">
    <location>
        <begin position="5"/>
        <end position="192"/>
    </location>
</feature>
<dbReference type="Pfam" id="PF00766">
    <property type="entry name" value="ETF_alpha"/>
    <property type="match status" value="1"/>
</dbReference>
<evidence type="ECO:0000256" key="2">
    <source>
        <dbReference type="ARBA" id="ARBA00022630"/>
    </source>
</evidence>
<keyword evidence="11" id="KW-1185">Reference proteome</keyword>
<comment type="function">
    <text evidence="5">The electron transfer flavoprotein serves as a specific electron acceptor for other dehydrogenases. It transfers the electrons to the main respiratory chain via ETF-ubiquinone oxidoreductase (ETF dehydrogenase).</text>
</comment>
<dbReference type="RefSeq" id="WP_084067711.1">
    <property type="nucleotide sequence ID" value="NZ_FWXY01000005.1"/>
</dbReference>
<name>A0A1W2AJW7_9BACT</name>
<keyword evidence="2" id="KW-0285">Flavoprotein</keyword>
<evidence type="ECO:0000256" key="6">
    <source>
        <dbReference type="ARBA" id="ARBA00068674"/>
    </source>
</evidence>
<dbReference type="EMBL" id="FWXY01000005">
    <property type="protein sequence ID" value="SMC60967.1"/>
    <property type="molecule type" value="Genomic_DNA"/>
</dbReference>
<feature type="binding site" evidence="8">
    <location>
        <position position="287"/>
    </location>
    <ligand>
        <name>FAD</name>
        <dbReference type="ChEBI" id="CHEBI:57692"/>
    </ligand>
</feature>
<dbReference type="GO" id="GO:0033539">
    <property type="term" value="P:fatty acid beta-oxidation using acyl-CoA dehydrogenase"/>
    <property type="evidence" value="ECO:0007669"/>
    <property type="project" value="TreeGrafter"/>
</dbReference>
<feature type="binding site" evidence="8">
    <location>
        <position position="211"/>
    </location>
    <ligand>
        <name>FAD</name>
        <dbReference type="ChEBI" id="CHEBI:57692"/>
    </ligand>
</feature>
<dbReference type="InterPro" id="IPR014731">
    <property type="entry name" value="ETF_asu_C"/>
</dbReference>
<dbReference type="PANTHER" id="PTHR43153">
    <property type="entry name" value="ELECTRON TRANSFER FLAVOPROTEIN ALPHA"/>
    <property type="match status" value="1"/>
</dbReference>
<dbReference type="AlphaFoldDB" id="A0A1W2AJW7"/>
<organism evidence="10 11">
    <name type="scientific">Desulfocicer vacuolatum DSM 3385</name>
    <dbReference type="NCBI Taxonomy" id="1121400"/>
    <lineage>
        <taxon>Bacteria</taxon>
        <taxon>Pseudomonadati</taxon>
        <taxon>Thermodesulfobacteriota</taxon>
        <taxon>Desulfobacteria</taxon>
        <taxon>Desulfobacterales</taxon>
        <taxon>Desulfobacteraceae</taxon>
        <taxon>Desulfocicer</taxon>
    </lineage>
</organism>
<dbReference type="InterPro" id="IPR033947">
    <property type="entry name" value="ETF_alpha_N"/>
</dbReference>
<feature type="binding site" evidence="8">
    <location>
        <begin position="266"/>
        <end position="273"/>
    </location>
    <ligand>
        <name>FAD</name>
        <dbReference type="ChEBI" id="CHEBI:57692"/>
    </ligand>
</feature>
<evidence type="ECO:0000256" key="8">
    <source>
        <dbReference type="PIRSR" id="PIRSR000089-1"/>
    </source>
</evidence>
<dbReference type="Gene3D" id="3.40.50.620">
    <property type="entry name" value="HUPs"/>
    <property type="match status" value="1"/>
</dbReference>
<dbReference type="InterPro" id="IPR029035">
    <property type="entry name" value="DHS-like_NAD/FAD-binding_dom"/>
</dbReference>
<evidence type="ECO:0000256" key="4">
    <source>
        <dbReference type="ARBA" id="ARBA00022982"/>
    </source>
</evidence>
<dbReference type="GO" id="GO:0050660">
    <property type="term" value="F:flavin adenine dinucleotide binding"/>
    <property type="evidence" value="ECO:0007669"/>
    <property type="project" value="InterPro"/>
</dbReference>
<dbReference type="PANTHER" id="PTHR43153:SF1">
    <property type="entry name" value="ELECTRON TRANSFER FLAVOPROTEIN SUBUNIT ALPHA, MITOCHONDRIAL"/>
    <property type="match status" value="1"/>
</dbReference>
<dbReference type="PIRSF" id="PIRSF000089">
    <property type="entry name" value="Electra_flavoP_a"/>
    <property type="match status" value="1"/>
</dbReference>
<evidence type="ECO:0000256" key="7">
    <source>
        <dbReference type="ARBA" id="ARBA00079299"/>
    </source>
</evidence>
<evidence type="ECO:0000313" key="10">
    <source>
        <dbReference type="EMBL" id="SMC60967.1"/>
    </source>
</evidence>
<dbReference type="SMART" id="SM00893">
    <property type="entry name" value="ETF"/>
    <property type="match status" value="1"/>
</dbReference>
<keyword evidence="4" id="KW-0249">Electron transport</keyword>
<dbReference type="SUPFAM" id="SSF52467">
    <property type="entry name" value="DHS-like NAD/FAD-binding domain"/>
    <property type="match status" value="1"/>
</dbReference>
<keyword evidence="3 8" id="KW-0274">FAD</keyword>
<dbReference type="FunFam" id="3.40.50.1220:FF:000001">
    <property type="entry name" value="Electron transfer flavoprotein, alpha subunit"/>
    <property type="match status" value="1"/>
</dbReference>
<evidence type="ECO:0000256" key="5">
    <source>
        <dbReference type="ARBA" id="ARBA00025649"/>
    </source>
</evidence>
<dbReference type="CDD" id="cd01715">
    <property type="entry name" value="ETF_alpha"/>
    <property type="match status" value="1"/>
</dbReference>
<comment type="cofactor">
    <cofactor evidence="8">
        <name>FAD</name>
        <dbReference type="ChEBI" id="CHEBI:57692"/>
    </cofactor>
    <text evidence="8">Binds 1 FAD per dimer.</text>
</comment>
<reference evidence="10 11" key="1">
    <citation type="submission" date="2017-04" db="EMBL/GenBank/DDBJ databases">
        <authorList>
            <person name="Afonso C.L."/>
            <person name="Miller P.J."/>
            <person name="Scott M.A."/>
            <person name="Spackman E."/>
            <person name="Goraichik I."/>
            <person name="Dimitrov K.M."/>
            <person name="Suarez D.L."/>
            <person name="Swayne D.E."/>
        </authorList>
    </citation>
    <scope>NUCLEOTIDE SEQUENCE [LARGE SCALE GENOMIC DNA]</scope>
    <source>
        <strain evidence="10 11">DSM 3385</strain>
    </source>
</reference>
<feature type="binding site" evidence="8">
    <location>
        <begin position="249"/>
        <end position="253"/>
    </location>
    <ligand>
        <name>FAD</name>
        <dbReference type="ChEBI" id="CHEBI:57692"/>
    </ligand>
</feature>
<evidence type="ECO:0000256" key="3">
    <source>
        <dbReference type="ARBA" id="ARBA00022827"/>
    </source>
</evidence>